<keyword evidence="7" id="KW-1185">Reference proteome</keyword>
<evidence type="ECO:0000256" key="4">
    <source>
        <dbReference type="ARBA" id="ARBA00023163"/>
    </source>
</evidence>
<dbReference type="Gene3D" id="1.10.10.10">
    <property type="entry name" value="Winged helix-like DNA-binding domain superfamily/Winged helix DNA-binding domain"/>
    <property type="match status" value="1"/>
</dbReference>
<keyword evidence="3" id="KW-0238">DNA-binding</keyword>
<evidence type="ECO:0000256" key="2">
    <source>
        <dbReference type="ARBA" id="ARBA00023015"/>
    </source>
</evidence>
<dbReference type="InterPro" id="IPR005119">
    <property type="entry name" value="LysR_subst-bd"/>
</dbReference>
<accession>A0A327KMJ3</accession>
<dbReference type="PRINTS" id="PR00039">
    <property type="entry name" value="HTHLYSR"/>
</dbReference>
<comment type="caution">
    <text evidence="6">The sequence shown here is derived from an EMBL/GenBank/DDBJ whole genome shotgun (WGS) entry which is preliminary data.</text>
</comment>
<dbReference type="OrthoDB" id="8208814at2"/>
<protein>
    <submittedName>
        <fullName evidence="6">LysR family transcriptional regulator</fullName>
    </submittedName>
</protein>
<feature type="domain" description="HTH lysR-type" evidence="5">
    <location>
        <begin position="1"/>
        <end position="58"/>
    </location>
</feature>
<dbReference type="PANTHER" id="PTHR30346:SF28">
    <property type="entry name" value="HTH-TYPE TRANSCRIPTIONAL REGULATOR CYNR"/>
    <property type="match status" value="1"/>
</dbReference>
<dbReference type="GO" id="GO:0003700">
    <property type="term" value="F:DNA-binding transcription factor activity"/>
    <property type="evidence" value="ECO:0007669"/>
    <property type="project" value="InterPro"/>
</dbReference>
<evidence type="ECO:0000313" key="7">
    <source>
        <dbReference type="Proteomes" id="UP000249130"/>
    </source>
</evidence>
<dbReference type="AlphaFoldDB" id="A0A327KMJ3"/>
<dbReference type="Proteomes" id="UP000249130">
    <property type="component" value="Unassembled WGS sequence"/>
</dbReference>
<name>A0A327KMJ3_9BRAD</name>
<dbReference type="SUPFAM" id="SSF46785">
    <property type="entry name" value="Winged helix' DNA-binding domain"/>
    <property type="match status" value="1"/>
</dbReference>
<dbReference type="Pfam" id="PF03466">
    <property type="entry name" value="LysR_substrate"/>
    <property type="match status" value="1"/>
</dbReference>
<evidence type="ECO:0000256" key="1">
    <source>
        <dbReference type="ARBA" id="ARBA00009437"/>
    </source>
</evidence>
<reference evidence="6 7" key="1">
    <citation type="submission" date="2017-07" db="EMBL/GenBank/DDBJ databases">
        <title>Draft Genome Sequences of Select Purple Nonsulfur Bacteria.</title>
        <authorList>
            <person name="Lasarre B."/>
            <person name="Mckinlay J.B."/>
        </authorList>
    </citation>
    <scope>NUCLEOTIDE SEQUENCE [LARGE SCALE GENOMIC DNA]</scope>
    <source>
        <strain evidence="6 7">DSM 5909</strain>
    </source>
</reference>
<dbReference type="EMBL" id="NPEX01000249">
    <property type="protein sequence ID" value="RAI40100.1"/>
    <property type="molecule type" value="Genomic_DNA"/>
</dbReference>
<keyword evidence="2" id="KW-0805">Transcription regulation</keyword>
<dbReference type="GO" id="GO:0032993">
    <property type="term" value="C:protein-DNA complex"/>
    <property type="evidence" value="ECO:0007669"/>
    <property type="project" value="TreeGrafter"/>
</dbReference>
<gene>
    <name evidence="6" type="ORF">CH341_24470</name>
</gene>
<dbReference type="RefSeq" id="WP_111421628.1">
    <property type="nucleotide sequence ID" value="NZ_NPEX01000249.1"/>
</dbReference>
<dbReference type="Pfam" id="PF00126">
    <property type="entry name" value="HTH_1"/>
    <property type="match status" value="1"/>
</dbReference>
<comment type="similarity">
    <text evidence="1">Belongs to the LysR transcriptional regulatory family.</text>
</comment>
<evidence type="ECO:0000313" key="6">
    <source>
        <dbReference type="EMBL" id="RAI40100.1"/>
    </source>
</evidence>
<dbReference type="PANTHER" id="PTHR30346">
    <property type="entry name" value="TRANSCRIPTIONAL DUAL REGULATOR HCAR-RELATED"/>
    <property type="match status" value="1"/>
</dbReference>
<organism evidence="6 7">
    <name type="scientific">Rhodoplanes roseus</name>
    <dbReference type="NCBI Taxonomy" id="29409"/>
    <lineage>
        <taxon>Bacteria</taxon>
        <taxon>Pseudomonadati</taxon>
        <taxon>Pseudomonadota</taxon>
        <taxon>Alphaproteobacteria</taxon>
        <taxon>Hyphomicrobiales</taxon>
        <taxon>Nitrobacteraceae</taxon>
        <taxon>Rhodoplanes</taxon>
    </lineage>
</organism>
<dbReference type="GO" id="GO:0003677">
    <property type="term" value="F:DNA binding"/>
    <property type="evidence" value="ECO:0007669"/>
    <property type="project" value="UniProtKB-KW"/>
</dbReference>
<dbReference type="SUPFAM" id="SSF53850">
    <property type="entry name" value="Periplasmic binding protein-like II"/>
    <property type="match status" value="1"/>
</dbReference>
<dbReference type="InterPro" id="IPR036390">
    <property type="entry name" value="WH_DNA-bd_sf"/>
</dbReference>
<evidence type="ECO:0000259" key="5">
    <source>
        <dbReference type="PROSITE" id="PS50931"/>
    </source>
</evidence>
<dbReference type="CDD" id="cd05466">
    <property type="entry name" value="PBP2_LTTR_substrate"/>
    <property type="match status" value="1"/>
</dbReference>
<dbReference type="InterPro" id="IPR000847">
    <property type="entry name" value="LysR_HTH_N"/>
</dbReference>
<dbReference type="Gene3D" id="3.40.190.290">
    <property type="match status" value="1"/>
</dbReference>
<evidence type="ECO:0000256" key="3">
    <source>
        <dbReference type="ARBA" id="ARBA00023125"/>
    </source>
</evidence>
<dbReference type="PROSITE" id="PS50931">
    <property type="entry name" value="HTH_LYSR"/>
    <property type="match status" value="1"/>
</dbReference>
<proteinExistence type="inferred from homology"/>
<dbReference type="InterPro" id="IPR036388">
    <property type="entry name" value="WH-like_DNA-bd_sf"/>
</dbReference>
<sequence length="308" mass="34305">MELRHLRYFAALGEQLSFTRAATLVHVTQPTLSHQIRQLEDELGVRLFDRVGKRVALTDSGELLLASITRALQDIDLAVRGLRSGADTLAGTLRVGAVHSVNMRLMPRCAALFLARHPAVRIVIEDLAAPVIEARVRDGTLDVAIAYAPASDDEVAFEPLYEEELVLAVTDAHPLAARKRIRMSELHRVPLVLLTREFATRRMLDHWFEVSGAEPNVMVEMNTIGAMLEMVRRSDIAAIVPQRAAPDTGLGWVALEGPTPRRTPGLLWPRRRDRTPAARSFAAILRRILREEAEARSRPRRRAAPRAG</sequence>
<keyword evidence="4" id="KW-0804">Transcription</keyword>
<dbReference type="FunFam" id="1.10.10.10:FF:000001">
    <property type="entry name" value="LysR family transcriptional regulator"/>
    <property type="match status" value="1"/>
</dbReference>